<evidence type="ECO:0000313" key="7">
    <source>
        <dbReference type="EMBL" id="GES27982.1"/>
    </source>
</evidence>
<dbReference type="InterPro" id="IPR013519">
    <property type="entry name" value="Int_alpha_beta-p"/>
</dbReference>
<dbReference type="GO" id="GO:0016787">
    <property type="term" value="F:hydrolase activity"/>
    <property type="evidence" value="ECO:0007669"/>
    <property type="project" value="UniProtKB-KW"/>
</dbReference>
<feature type="region of interest" description="Disordered" evidence="5">
    <location>
        <begin position="91"/>
        <end position="115"/>
    </location>
</feature>
<feature type="signal peptide" evidence="6">
    <location>
        <begin position="1"/>
        <end position="27"/>
    </location>
</feature>
<feature type="chain" id="PRO_5023856052" description="Histidine kinase" evidence="6">
    <location>
        <begin position="28"/>
        <end position="487"/>
    </location>
</feature>
<organism evidence="7 8">
    <name type="scientific">Streptomyces angustmyceticus</name>
    <dbReference type="NCBI Taxonomy" id="285578"/>
    <lineage>
        <taxon>Bacteria</taxon>
        <taxon>Bacillati</taxon>
        <taxon>Actinomycetota</taxon>
        <taxon>Actinomycetes</taxon>
        <taxon>Kitasatosporales</taxon>
        <taxon>Streptomycetaceae</taxon>
        <taxon>Streptomyces</taxon>
    </lineage>
</organism>
<dbReference type="SMART" id="SM00191">
    <property type="entry name" value="Int_alpha"/>
    <property type="match status" value="4"/>
</dbReference>
<dbReference type="PANTHER" id="PTHR23221:SF7">
    <property type="entry name" value="PHOSPHATIDYLINOSITOL-GLYCAN-SPECIFIC PHOSPHOLIPASE D"/>
    <property type="match status" value="1"/>
</dbReference>
<dbReference type="RefSeq" id="WP_233476754.1">
    <property type="nucleotide sequence ID" value="NZ_BLAG01000004.1"/>
</dbReference>
<feature type="region of interest" description="Disordered" evidence="5">
    <location>
        <begin position="29"/>
        <end position="70"/>
    </location>
</feature>
<keyword evidence="1 6" id="KW-0732">Signal</keyword>
<dbReference type="PANTHER" id="PTHR23221">
    <property type="entry name" value="GLYCOSYLPHOSPHATIDYLINOSITOL PHOSPHOLIPASE D"/>
    <property type="match status" value="1"/>
</dbReference>
<dbReference type="PROSITE" id="PS51470">
    <property type="entry name" value="FG_GAP"/>
    <property type="match status" value="2"/>
</dbReference>
<keyword evidence="2" id="KW-0677">Repeat</keyword>
<dbReference type="SUPFAM" id="SSF69318">
    <property type="entry name" value="Integrin alpha N-terminal domain"/>
    <property type="match status" value="1"/>
</dbReference>
<feature type="compositionally biased region" description="Polar residues" evidence="5">
    <location>
        <begin position="36"/>
        <end position="52"/>
    </location>
</feature>
<feature type="region of interest" description="Disordered" evidence="5">
    <location>
        <begin position="461"/>
        <end position="487"/>
    </location>
</feature>
<proteinExistence type="predicted"/>
<gene>
    <name evidence="7" type="ORF">San01_04690</name>
</gene>
<evidence type="ECO:0000256" key="2">
    <source>
        <dbReference type="ARBA" id="ARBA00022737"/>
    </source>
</evidence>
<keyword evidence="3" id="KW-0378">Hydrolase</keyword>
<comment type="caution">
    <text evidence="7">The sequence shown here is derived from an EMBL/GenBank/DDBJ whole genome shotgun (WGS) entry which is preliminary data.</text>
</comment>
<name>A0A5J4L720_9ACTN</name>
<evidence type="ECO:0000256" key="1">
    <source>
        <dbReference type="ARBA" id="ARBA00022729"/>
    </source>
</evidence>
<keyword evidence="4" id="KW-0325">Glycoprotein</keyword>
<dbReference type="AlphaFoldDB" id="A0A5J4L720"/>
<dbReference type="InterPro" id="IPR028994">
    <property type="entry name" value="Integrin_alpha_N"/>
</dbReference>
<sequence length="487" mass="48346">MRNRTRSMVAGALGAAVVAAAAGGAMAAPTDGNGRGQDQLSTSAAKRSNTTQGDLDGDGRADLGVGAPEGTVSGKSKAGYVGVTYGATGGVDTKRHSTLTQASPGVPGTPEAKDGFGSAVVRGDVDGDGYADLIVAANNEAIGSTAQAGSVTIVFGSKSGLSGDAIAFHAPKVTANAHFGDQIAVGDHNKDGLSDLAISDGAKVQLVKGAKNLRQTATPKMTSVTPPGGGVSVEHLASGDINGDGYADLVTVASEDSPSDEGTLGVLPGSSGGLKSMPLGKGVPLPFAQYRPVVGDINGDGKDDVVTDTGFSDGPQEQKLRTYPGTAGGLDSDKPVDWKGKEQEGEAIRLADFDGDGHDDLVVSNTGAEAPGGYNNAGAITVLKGTANWLTDEGAQTFSLDTEGVPGSMEGNDKFGTSVSPADYNGDGKADLAVGIPNRAEGVGAVALLYAGTDGLSAKGSSLIGPSDLGSPATKGRFGTELTNPAN</sequence>
<evidence type="ECO:0000256" key="5">
    <source>
        <dbReference type="SAM" id="MobiDB-lite"/>
    </source>
</evidence>
<accession>A0A5J4L720</accession>
<dbReference type="InterPro" id="IPR013517">
    <property type="entry name" value="FG-GAP"/>
</dbReference>
<feature type="region of interest" description="Disordered" evidence="5">
    <location>
        <begin position="309"/>
        <end position="337"/>
    </location>
</feature>
<evidence type="ECO:0000313" key="8">
    <source>
        <dbReference type="Proteomes" id="UP000325598"/>
    </source>
</evidence>
<keyword evidence="8" id="KW-1185">Reference proteome</keyword>
<protein>
    <recommendedName>
        <fullName evidence="9">Histidine kinase</fullName>
    </recommendedName>
</protein>
<reference evidence="7 8" key="1">
    <citation type="submission" date="2019-10" db="EMBL/GenBank/DDBJ databases">
        <title>Whole genome shotgun sequence of Streptomyces angustmyceticus NBRC 3934.</title>
        <authorList>
            <person name="Hosoyama A."/>
            <person name="Ichikawa N."/>
            <person name="Kimura A."/>
            <person name="Kitahashi Y."/>
            <person name="Komaki H."/>
            <person name="Uohara A."/>
        </authorList>
    </citation>
    <scope>NUCLEOTIDE SEQUENCE [LARGE SCALE GENOMIC DNA]</scope>
    <source>
        <strain evidence="7 8">NBRC 3934</strain>
    </source>
</reference>
<dbReference type="Pfam" id="PF01839">
    <property type="entry name" value="FG-GAP"/>
    <property type="match status" value="4"/>
</dbReference>
<evidence type="ECO:0000256" key="4">
    <source>
        <dbReference type="ARBA" id="ARBA00023180"/>
    </source>
</evidence>
<evidence type="ECO:0000256" key="6">
    <source>
        <dbReference type="SAM" id="SignalP"/>
    </source>
</evidence>
<dbReference type="Pfam" id="PF13517">
    <property type="entry name" value="FG-GAP_3"/>
    <property type="match status" value="1"/>
</dbReference>
<evidence type="ECO:0000256" key="3">
    <source>
        <dbReference type="ARBA" id="ARBA00022801"/>
    </source>
</evidence>
<evidence type="ECO:0008006" key="9">
    <source>
        <dbReference type="Google" id="ProtNLM"/>
    </source>
</evidence>
<dbReference type="Proteomes" id="UP000325598">
    <property type="component" value="Unassembled WGS sequence"/>
</dbReference>
<dbReference type="EMBL" id="BLAG01000004">
    <property type="protein sequence ID" value="GES27982.1"/>
    <property type="molecule type" value="Genomic_DNA"/>
</dbReference>
<dbReference type="Gene3D" id="2.130.10.130">
    <property type="entry name" value="Integrin alpha, N-terminal"/>
    <property type="match status" value="4"/>
</dbReference>